<feature type="coiled-coil region" evidence="1">
    <location>
        <begin position="380"/>
        <end position="422"/>
    </location>
</feature>
<reference evidence="3" key="2">
    <citation type="submission" date="2020-08" db="EMBL/GenBank/DDBJ databases">
        <title>Plant Genome Project.</title>
        <authorList>
            <person name="Zhang R.-G."/>
        </authorList>
    </citation>
    <scope>NUCLEOTIDE SEQUENCE</scope>
    <source>
        <strain evidence="3">Huo1</strain>
        <tissue evidence="3">Leaf</tissue>
    </source>
</reference>
<proteinExistence type="predicted"/>
<name>A0A8X8XRS3_SALSN</name>
<feature type="domain" description="DUF4216" evidence="2">
    <location>
        <begin position="190"/>
        <end position="259"/>
    </location>
</feature>
<dbReference type="AlphaFoldDB" id="A0A8X8XRS3"/>
<reference evidence="3" key="1">
    <citation type="submission" date="2018-01" db="EMBL/GenBank/DDBJ databases">
        <authorList>
            <person name="Mao J.F."/>
        </authorList>
    </citation>
    <scope>NUCLEOTIDE SEQUENCE</scope>
    <source>
        <strain evidence="3">Huo1</strain>
        <tissue evidence="3">Leaf</tissue>
    </source>
</reference>
<dbReference type="PANTHER" id="PTHR48258:SF15">
    <property type="entry name" value="OS02G0543900 PROTEIN"/>
    <property type="match status" value="1"/>
</dbReference>
<evidence type="ECO:0000313" key="3">
    <source>
        <dbReference type="EMBL" id="KAG6418778.1"/>
    </source>
</evidence>
<dbReference type="PANTHER" id="PTHR48258">
    <property type="entry name" value="DUF4218 DOMAIN-CONTAINING PROTEIN-RELATED"/>
    <property type="match status" value="1"/>
</dbReference>
<evidence type="ECO:0000256" key="1">
    <source>
        <dbReference type="SAM" id="Coils"/>
    </source>
</evidence>
<dbReference type="EMBL" id="PNBA02000007">
    <property type="protein sequence ID" value="KAG6418778.1"/>
    <property type="molecule type" value="Genomic_DNA"/>
</dbReference>
<comment type="caution">
    <text evidence="3">The sequence shown here is derived from an EMBL/GenBank/DDBJ whole genome shotgun (WGS) entry which is preliminary data.</text>
</comment>
<keyword evidence="1" id="KW-0175">Coiled coil</keyword>
<protein>
    <recommendedName>
        <fullName evidence="2">DUF4216 domain-containing protein</fullName>
    </recommendedName>
</protein>
<keyword evidence="4" id="KW-1185">Reference proteome</keyword>
<evidence type="ECO:0000259" key="2">
    <source>
        <dbReference type="Pfam" id="PF13952"/>
    </source>
</evidence>
<dbReference type="Proteomes" id="UP000298416">
    <property type="component" value="Unassembled WGS sequence"/>
</dbReference>
<gene>
    <name evidence="3" type="ORF">SASPL_120983</name>
</gene>
<sequence length="435" mass="49801">MCGIGANLKFNRSLRNETVNDNARNGVDVFTITGRSLGKGDAMRLDVATLTKAHQYVLFNSEAVPPYIEKHRAIVEQSNPRVGRHQLERNHSETFADWFAQHVETLTIHGENPTLKDLKLLSRRPNFIGVKYKKYIVHGFRFHTKDLESTKKTQNCGVRVKATTSSFSSTRDQNPILSELDYYGILTDIIQLDYGRGRGVVLYDCEWVSKGKRLRTDADGFTLANFSNMTRHDEPFILASQAEQVFYVEDPTDSQWRVVVSTTARANYHMEPIIDVDTYLQSNICVPPDSVDADDFGWVRDDVDGIEDDIRIRAEDIRAEVKENLDLDAIFLELHGKVKKRKQIPGAGSATKLYFPSATSAYASVRSTGSDPSKMDELIEQQLEERLQEEHEKMHVELNEKVRKIEEESDRKMEMMKEQMKEQMKILISEKFGEL</sequence>
<dbReference type="Pfam" id="PF13952">
    <property type="entry name" value="DUF4216"/>
    <property type="match status" value="1"/>
</dbReference>
<accession>A0A8X8XRS3</accession>
<dbReference type="InterPro" id="IPR025312">
    <property type="entry name" value="DUF4216"/>
</dbReference>
<organism evidence="3">
    <name type="scientific">Salvia splendens</name>
    <name type="common">Scarlet sage</name>
    <dbReference type="NCBI Taxonomy" id="180675"/>
    <lineage>
        <taxon>Eukaryota</taxon>
        <taxon>Viridiplantae</taxon>
        <taxon>Streptophyta</taxon>
        <taxon>Embryophyta</taxon>
        <taxon>Tracheophyta</taxon>
        <taxon>Spermatophyta</taxon>
        <taxon>Magnoliopsida</taxon>
        <taxon>eudicotyledons</taxon>
        <taxon>Gunneridae</taxon>
        <taxon>Pentapetalae</taxon>
        <taxon>asterids</taxon>
        <taxon>lamiids</taxon>
        <taxon>Lamiales</taxon>
        <taxon>Lamiaceae</taxon>
        <taxon>Nepetoideae</taxon>
        <taxon>Mentheae</taxon>
        <taxon>Salviinae</taxon>
        <taxon>Salvia</taxon>
        <taxon>Salvia subgen. Calosphace</taxon>
        <taxon>core Calosphace</taxon>
    </lineage>
</organism>
<evidence type="ECO:0000313" key="4">
    <source>
        <dbReference type="Proteomes" id="UP000298416"/>
    </source>
</evidence>